<keyword evidence="4" id="KW-0812">Transmembrane</keyword>
<dbReference type="AlphaFoldDB" id="A0A1X1Z8T0"/>
<evidence type="ECO:0000256" key="4">
    <source>
        <dbReference type="SAM" id="Phobius"/>
    </source>
</evidence>
<feature type="compositionally biased region" description="Acidic residues" evidence="3">
    <location>
        <begin position="39"/>
        <end position="48"/>
    </location>
</feature>
<feature type="compositionally biased region" description="Acidic residues" evidence="3">
    <location>
        <begin position="1"/>
        <end position="17"/>
    </location>
</feature>
<evidence type="ECO:0000313" key="6">
    <source>
        <dbReference type="Proteomes" id="UP000193108"/>
    </source>
</evidence>
<dbReference type="Proteomes" id="UP000193108">
    <property type="component" value="Unassembled WGS sequence"/>
</dbReference>
<proteinExistence type="predicted"/>
<dbReference type="EMBL" id="LQPI01000048">
    <property type="protein sequence ID" value="ORW19837.1"/>
    <property type="molecule type" value="Genomic_DNA"/>
</dbReference>
<feature type="region of interest" description="Disordered" evidence="3">
    <location>
        <begin position="1"/>
        <end position="70"/>
    </location>
</feature>
<evidence type="ECO:0000256" key="1">
    <source>
        <dbReference type="ARBA" id="ARBA00004370"/>
    </source>
</evidence>
<evidence type="ECO:0000313" key="5">
    <source>
        <dbReference type="EMBL" id="ORW19837.1"/>
    </source>
</evidence>
<dbReference type="RefSeq" id="WP_109560080.1">
    <property type="nucleotide sequence ID" value="NZ_LQPI01000048.1"/>
</dbReference>
<name>A0A1X1Z8T0_MYCNO</name>
<feature type="transmembrane region" description="Helical" evidence="4">
    <location>
        <begin position="75"/>
        <end position="97"/>
    </location>
</feature>
<evidence type="ECO:0000256" key="2">
    <source>
        <dbReference type="ARBA" id="ARBA00023136"/>
    </source>
</evidence>
<organism evidence="5 6">
    <name type="scientific">Mycolicibacter nonchromogenicus</name>
    <name type="common">Mycobacterium nonchromogenicum</name>
    <dbReference type="NCBI Taxonomy" id="1782"/>
    <lineage>
        <taxon>Bacteria</taxon>
        <taxon>Bacillati</taxon>
        <taxon>Actinomycetota</taxon>
        <taxon>Actinomycetes</taxon>
        <taxon>Mycobacteriales</taxon>
        <taxon>Mycobacteriaceae</taxon>
        <taxon>Mycolicibacter</taxon>
    </lineage>
</organism>
<accession>A0A1X1Z8T0</accession>
<protein>
    <recommendedName>
        <fullName evidence="7">Mce associated membrane protein</fullName>
    </recommendedName>
</protein>
<keyword evidence="6" id="KW-1185">Reference proteome</keyword>
<gene>
    <name evidence="5" type="ORF">AWC18_13360</name>
</gene>
<feature type="compositionally biased region" description="Basic residues" evidence="3">
    <location>
        <begin position="55"/>
        <end position="64"/>
    </location>
</feature>
<feature type="region of interest" description="Disordered" evidence="3">
    <location>
        <begin position="184"/>
        <end position="203"/>
    </location>
</feature>
<comment type="subcellular location">
    <subcellularLocation>
        <location evidence="1">Membrane</location>
    </subcellularLocation>
</comment>
<dbReference type="PANTHER" id="PTHR37042:SF4">
    <property type="entry name" value="OUTER MEMBRANE PROTEIN RV1973"/>
    <property type="match status" value="1"/>
</dbReference>
<evidence type="ECO:0008006" key="7">
    <source>
        <dbReference type="Google" id="ProtNLM"/>
    </source>
</evidence>
<dbReference type="STRING" id="1782.AWC18_13360"/>
<dbReference type="GO" id="GO:0016020">
    <property type="term" value="C:membrane"/>
    <property type="evidence" value="ECO:0007669"/>
    <property type="project" value="UniProtKB-SubCell"/>
</dbReference>
<reference evidence="5 6" key="1">
    <citation type="submission" date="2016-01" db="EMBL/GenBank/DDBJ databases">
        <title>The new phylogeny of the genus Mycobacterium.</title>
        <authorList>
            <person name="Tarcisio F."/>
            <person name="Conor M."/>
            <person name="Antonella G."/>
            <person name="Elisabetta G."/>
            <person name="Giulia F.S."/>
            <person name="Sara T."/>
            <person name="Anna F."/>
            <person name="Clotilde B."/>
            <person name="Roberto B."/>
            <person name="Veronica D.S."/>
            <person name="Fabio R."/>
            <person name="Monica P."/>
            <person name="Olivier J."/>
            <person name="Enrico T."/>
            <person name="Nicola S."/>
        </authorList>
    </citation>
    <scope>NUCLEOTIDE SEQUENCE [LARGE SCALE GENOMIC DNA]</scope>
    <source>
        <strain evidence="5 6">DSM 44164</strain>
    </source>
</reference>
<dbReference type="PANTHER" id="PTHR37042">
    <property type="entry name" value="OUTER MEMBRANE PROTEIN RV1973"/>
    <property type="match status" value="1"/>
</dbReference>
<sequence>MPDEEQPDISDEMDDGIIEPGADTTESAADQVADKADETADEADEEVREEAPAKAAKKSTHSKPAKPSGGGLSGYGWGSVVLGLVAVAALVFSLITWKVHHDDVNERGYRSRVLQTAASWTSVLINLNAENVEKGMVRLRDKTVGELNAEFDAALAPYRDVVQRIQSRSSGRIEAVAIESVHNELDEQSETVTEEPSSPGRTDPVMVIATSIAENVGGRPQTVHWALHLDVTDVAGDLMISRLRSIR</sequence>
<comment type="caution">
    <text evidence="5">The sequence shown here is derived from an EMBL/GenBank/DDBJ whole genome shotgun (WGS) entry which is preliminary data.</text>
</comment>
<evidence type="ECO:0000256" key="3">
    <source>
        <dbReference type="SAM" id="MobiDB-lite"/>
    </source>
</evidence>
<keyword evidence="2 4" id="KW-0472">Membrane</keyword>
<keyword evidence="4" id="KW-1133">Transmembrane helix</keyword>